<accession>A0AA39ZPL0</accession>
<evidence type="ECO:0000313" key="2">
    <source>
        <dbReference type="Proteomes" id="UP001172102"/>
    </source>
</evidence>
<gene>
    <name evidence="1" type="ORF">B0H67DRAFT_558718</name>
</gene>
<dbReference type="Proteomes" id="UP001172102">
    <property type="component" value="Unassembled WGS sequence"/>
</dbReference>
<sequence length="225" mass="25453">MGRPFTQPVWEKDGIRDRDKLTDFFGKGCKLSRAVNIGFGNGKYLELVKDIERDVIAIKTLTEETKILEPVRAERRVEAAAKAWFGVRESTKRMFKALESHWSCLPCPCQSPHVASLKLDMAGNRHLRLTTCDQNEQKFRLLLTFDQYGEPKCVTPWKWKIIEIQPILDNRDCSPKTPVNVQGQGQVQRYGPGPKPGLATPPRVRFYISTIHPGLMTGGTCVISV</sequence>
<reference evidence="1" key="1">
    <citation type="submission" date="2023-06" db="EMBL/GenBank/DDBJ databases">
        <title>Genome-scale phylogeny and comparative genomics of the fungal order Sordariales.</title>
        <authorList>
            <consortium name="Lawrence Berkeley National Laboratory"/>
            <person name="Hensen N."/>
            <person name="Bonometti L."/>
            <person name="Westerberg I."/>
            <person name="Brannstrom I.O."/>
            <person name="Guillou S."/>
            <person name="Cros-Aarteil S."/>
            <person name="Calhoun S."/>
            <person name="Haridas S."/>
            <person name="Kuo A."/>
            <person name="Mondo S."/>
            <person name="Pangilinan J."/>
            <person name="Riley R."/>
            <person name="Labutti K."/>
            <person name="Andreopoulos B."/>
            <person name="Lipzen A."/>
            <person name="Chen C."/>
            <person name="Yanf M."/>
            <person name="Daum C."/>
            <person name="Ng V."/>
            <person name="Clum A."/>
            <person name="Steindorff A."/>
            <person name="Ohm R."/>
            <person name="Martin F."/>
            <person name="Silar P."/>
            <person name="Natvig D."/>
            <person name="Lalanne C."/>
            <person name="Gautier V."/>
            <person name="Ament-Velasquez S.L."/>
            <person name="Kruys A."/>
            <person name="Hutchinson M.I."/>
            <person name="Powell A.J."/>
            <person name="Barry K."/>
            <person name="Miller A.N."/>
            <person name="Grigoriev I.V."/>
            <person name="Debuchy R."/>
            <person name="Gladieux P."/>
            <person name="Thoren M.H."/>
            <person name="Johannesson H."/>
        </authorList>
    </citation>
    <scope>NUCLEOTIDE SEQUENCE</scope>
    <source>
        <strain evidence="1">SMH4607-1</strain>
    </source>
</reference>
<name>A0AA39ZPL0_9PEZI</name>
<comment type="caution">
    <text evidence="1">The sequence shown here is derived from an EMBL/GenBank/DDBJ whole genome shotgun (WGS) entry which is preliminary data.</text>
</comment>
<keyword evidence="2" id="KW-1185">Reference proteome</keyword>
<evidence type="ECO:0000313" key="1">
    <source>
        <dbReference type="EMBL" id="KAK0701243.1"/>
    </source>
</evidence>
<dbReference type="AlphaFoldDB" id="A0AA39ZPL0"/>
<dbReference type="EMBL" id="JAUKUA010000010">
    <property type="protein sequence ID" value="KAK0701243.1"/>
    <property type="molecule type" value="Genomic_DNA"/>
</dbReference>
<protein>
    <submittedName>
        <fullName evidence="1">Uncharacterized protein</fullName>
    </submittedName>
</protein>
<organism evidence="1 2">
    <name type="scientific">Lasiosphaeris hirsuta</name>
    <dbReference type="NCBI Taxonomy" id="260670"/>
    <lineage>
        <taxon>Eukaryota</taxon>
        <taxon>Fungi</taxon>
        <taxon>Dikarya</taxon>
        <taxon>Ascomycota</taxon>
        <taxon>Pezizomycotina</taxon>
        <taxon>Sordariomycetes</taxon>
        <taxon>Sordariomycetidae</taxon>
        <taxon>Sordariales</taxon>
        <taxon>Lasiosphaeriaceae</taxon>
        <taxon>Lasiosphaeris</taxon>
    </lineage>
</organism>
<proteinExistence type="predicted"/>